<keyword evidence="1" id="KW-0067">ATP-binding</keyword>
<keyword evidence="1" id="KW-0378">Hydrolase</keyword>
<keyword evidence="1" id="KW-0227">DNA damage</keyword>
<dbReference type="GO" id="GO:0006281">
    <property type="term" value="P:DNA repair"/>
    <property type="evidence" value="ECO:0007669"/>
    <property type="project" value="UniProtKB-KW"/>
</dbReference>
<feature type="domain" description="Replication factor A C-terminal" evidence="4">
    <location>
        <begin position="2000"/>
        <end position="2125"/>
    </location>
</feature>
<evidence type="ECO:0000259" key="5">
    <source>
        <dbReference type="Pfam" id="PF14214"/>
    </source>
</evidence>
<dbReference type="SUPFAM" id="SSF52540">
    <property type="entry name" value="P-loop containing nucleoside triphosphate hydrolases"/>
    <property type="match status" value="2"/>
</dbReference>
<gene>
    <name evidence="7" type="ORF">RHGRI_023729</name>
</gene>
<keyword evidence="1" id="KW-0233">DNA recombination</keyword>
<dbReference type="InterPro" id="IPR025476">
    <property type="entry name" value="Helitron_helicase-like"/>
</dbReference>
<sequence length="2188" mass="249815">MQGRGFSYSTRQPWYVTQVPTLPDEEMLLDTAASEGPVWGLYRQLKMELCAVLRRLQETRDGCRVLKEALAEAPELPMMKYLDDKIQEYMAVESVIDEGDRASSSAMGDELVQEITENITNVLCRLRTRPRTSYAQLPQGTKDKRNQCRRQLGSNLTEVARAKWNERRRAAYARKANIYPEIRKSNKKARCDKCCAEATQNTQLNDLEVTVEAIPDGIISTDQNGMQTSVVGVIENVSSSFPSALLKLKCIGERMLPSIDHSSMSIGIAKSVRDEHNDSREQLDLEKKGSHGKKRQVVYDFEPRENTCPEKVQTIVEATSTNRINLEVEIDRAAVEMMPTDADYMQPCVIGVLREVTQSSVHCCTTCIHEIGKRDSNSERVIRGGQRLVLRRRSIPAEPFVLPIVSRCKHCHAKRFAFEPNGFCCSNGQVSVYPFRTPVELLDLYRGSSQSCKDFRSHIRPYNNMFAFTSFGVTLDSCYTKNHQGIYTFRAQGQIYHFMHSLYPTDGKPSYLQLYFYDTAKEVEHRFKCLEGLDRGIITQLIDILKPNPYSKFFRSLAMTPNIDSYEIRLKADPIVNDKTFSAPAASQVALIWKDNEDDSKLRERNILVEKHDGHSITIKYYYGCYDPLQYPLLFPYGEPGWHRGIKRNSSKKPVIQLPNQAIGGSKACTTVEELLDKESLYYEDTSRTQNTVSTREFYAYLFQMRPKIDSIILESGRLLHQYVVDMYVKIETSRLDYFRHHQDEIRADLYQGIIDSVARGESRGSKIGAPIILPGSFIGGPRDMHKRYLDAMALVDKYGKPDIFLTMTCNPKWIEITNELKEHEDVQNRSDLVTRVFRSKFEQLKKEVIKKKLFGPVQAYTYVIEFQKRGLPHVHLLLILKKGHKLTTAKHFDQFISAEIPNESENSHLYAAVLKHMMHGPCGKLNASNICMKNGKCKNHYPKKFTEATTIATDGYPIYRRRNDGKQVRVHQQTLDNRWVVPYNPYLLHLLDCHVNVEICSTIKAVKYLYKYIYKGHDKIVFKIIAQQNNEVLDEITQFQTARWVTPPEAMWRIYRFNLFDMHPSVIALQLHLENCQIVGFRRSTNLDSVADSEFFSRTMLTEFFYINKHNKNAKNGKYLYKDFPTAFVWSTRTRYWTERQHKNVIGRIIAVNPTQGELYYLRLLLNHVRCPISFSCLRTVGDKTYGTFKEAAVAHGLLLDDKSNEKCLEESCGYQMPNSLRQLFCTILVFCGVLNPKELLLKFEEPLTEDYVKKQGMLPVEARQCLLRFVKSALRSMGKTLQDFGLDNLLVDETQDNRLCKEILDEQDIEVSDLDLLSVSKLNSEQSKAYDEILQAVRNNDGTCFFIDGPGGTGKSFLYRALLATVRSAKGIALATATSGVAASILPNGRTAHSRFKIPLEKDGKLTCNVGKQTGLAKLLRATSLIIWDEASMAKRQIIEALDNLLRDITEVDNFFGGKVVVLGGDFRQVLPVIPKGTREDCIDASLVRSYIWPYLKKFTLKENMRARTDPAFSSYLLRVGNGEELCNLNDEIIIPLSMIILPNPNILPIEQLITFVFPDLQRYSIDAISMTQSAILAPRNASVDQINELLINRFPGKEYVYMSIDETVNPADQGLYVDFIHSICPPGMPAHRLVLKENCPVMMLRNLDPSKGLCNGTRLICRKLHKHVIMAEVAIGEHQGNIVFIPRISLQPTDAKLYPVQFTRRQFPVRLCFAMTINKAQGQTLDIVENLYTIKDVKEGMTNWTARVMVIERGYPRITSGDQTYQKIILVDSEGTKMQCTIWNADIAVLQDTLELYHSYLVSNAKVDMTVPDFWIFDSPLQWTLSGRTPIEEIAEVVYNIKRVKYEYVPLRDLSEHIHNNRGFDALFAILSFGPKRNTRDNHIIQYINVIDASNVPAILVLWDQYAEQEGEVMSRLEGPFPIVQATRMKVSSYQGNISPENKSNYYCRCMVNAKAIDKLAMPERNMGVTPSRTETPNKNEFKCVNELPTIVDKVAVTCKVVDLTQQFWYLTCSKCNHPTDAMGDGPFWCNHCRKRMPPIVSLKFNIELSDKTSSIVATMFQRDAKGIFGITAEYMRENIQQGELSASALEKLCQGVSYVVRVKAYNYTKSKLPKCLYSVQEYDLLAKTKRGKSVKNVGGSTSSAEKPHKRVRQQLFVDKHYDGSSNEDDLPLAVAFQKKKKKKE</sequence>
<dbReference type="GO" id="GO:0016787">
    <property type="term" value="F:hydrolase activity"/>
    <property type="evidence" value="ECO:0007669"/>
    <property type="project" value="UniProtKB-KW"/>
</dbReference>
<dbReference type="Gene3D" id="3.40.50.300">
    <property type="entry name" value="P-loop containing nucleotide triphosphate hydrolases"/>
    <property type="match status" value="1"/>
</dbReference>
<evidence type="ECO:0000259" key="4">
    <source>
        <dbReference type="Pfam" id="PF08646"/>
    </source>
</evidence>
<evidence type="ECO:0000313" key="8">
    <source>
        <dbReference type="Proteomes" id="UP000823749"/>
    </source>
</evidence>
<dbReference type="Pfam" id="PF14214">
    <property type="entry name" value="Helitron_like_N"/>
    <property type="match status" value="1"/>
</dbReference>
<feature type="region of interest" description="Disordered" evidence="2">
    <location>
        <begin position="271"/>
        <end position="290"/>
    </location>
</feature>
<dbReference type="GO" id="GO:0043139">
    <property type="term" value="F:5'-3' DNA helicase activity"/>
    <property type="evidence" value="ECO:0007669"/>
    <property type="project" value="UniProtKB-EC"/>
</dbReference>
<dbReference type="EMBL" id="JACTNZ010000008">
    <property type="protein sequence ID" value="KAG5536033.1"/>
    <property type="molecule type" value="Genomic_DNA"/>
</dbReference>
<protein>
    <recommendedName>
        <fullName evidence="1">ATP-dependent DNA helicase</fullName>
        <ecNumber evidence="1">5.6.2.3</ecNumber>
    </recommendedName>
</protein>
<comment type="similarity">
    <text evidence="1">Belongs to the helicase family.</text>
</comment>
<organism evidence="7 8">
    <name type="scientific">Rhododendron griersonianum</name>
    <dbReference type="NCBI Taxonomy" id="479676"/>
    <lineage>
        <taxon>Eukaryota</taxon>
        <taxon>Viridiplantae</taxon>
        <taxon>Streptophyta</taxon>
        <taxon>Embryophyta</taxon>
        <taxon>Tracheophyta</taxon>
        <taxon>Spermatophyta</taxon>
        <taxon>Magnoliopsida</taxon>
        <taxon>eudicotyledons</taxon>
        <taxon>Gunneridae</taxon>
        <taxon>Pentapetalae</taxon>
        <taxon>asterids</taxon>
        <taxon>Ericales</taxon>
        <taxon>Ericaceae</taxon>
        <taxon>Ericoideae</taxon>
        <taxon>Rhodoreae</taxon>
        <taxon>Rhododendron</taxon>
    </lineage>
</organism>
<evidence type="ECO:0000256" key="2">
    <source>
        <dbReference type="SAM" id="MobiDB-lite"/>
    </source>
</evidence>
<feature type="domain" description="DNA helicase Pif1-like DEAD-box helicase" evidence="3">
    <location>
        <begin position="1323"/>
        <end position="1526"/>
    </location>
</feature>
<dbReference type="GO" id="GO:0006310">
    <property type="term" value="P:DNA recombination"/>
    <property type="evidence" value="ECO:0007669"/>
    <property type="project" value="UniProtKB-KW"/>
</dbReference>
<feature type="compositionally biased region" description="Basic and acidic residues" evidence="2">
    <location>
        <begin position="271"/>
        <end position="289"/>
    </location>
</feature>
<dbReference type="InterPro" id="IPR027417">
    <property type="entry name" value="P-loop_NTPase"/>
</dbReference>
<dbReference type="Gene3D" id="2.40.50.140">
    <property type="entry name" value="Nucleic acid-binding proteins"/>
    <property type="match status" value="3"/>
</dbReference>
<evidence type="ECO:0000259" key="3">
    <source>
        <dbReference type="Pfam" id="PF05970"/>
    </source>
</evidence>
<proteinExistence type="inferred from homology"/>
<reference evidence="7" key="1">
    <citation type="submission" date="2020-08" db="EMBL/GenBank/DDBJ databases">
        <title>Plant Genome Project.</title>
        <authorList>
            <person name="Zhang R.-G."/>
        </authorList>
    </citation>
    <scope>NUCLEOTIDE SEQUENCE</scope>
    <source>
        <strain evidence="7">WSP0</strain>
        <tissue evidence="7">Leaf</tissue>
    </source>
</reference>
<dbReference type="Pfam" id="PF05970">
    <property type="entry name" value="PIF1"/>
    <property type="match status" value="1"/>
</dbReference>
<dbReference type="InterPro" id="IPR010285">
    <property type="entry name" value="DNA_helicase_pif1-like_DEAD"/>
</dbReference>
<feature type="region of interest" description="Disordered" evidence="2">
    <location>
        <begin position="2137"/>
        <end position="2172"/>
    </location>
</feature>
<accession>A0AAV6J5S7</accession>
<dbReference type="Pfam" id="PF08646">
    <property type="entry name" value="Rep_fac-A_C"/>
    <property type="match status" value="1"/>
</dbReference>
<dbReference type="InterPro" id="IPR012340">
    <property type="entry name" value="NA-bd_OB-fold"/>
</dbReference>
<keyword evidence="1" id="KW-0234">DNA repair</keyword>
<dbReference type="GO" id="GO:0005524">
    <property type="term" value="F:ATP binding"/>
    <property type="evidence" value="ECO:0007669"/>
    <property type="project" value="UniProtKB-KW"/>
</dbReference>
<dbReference type="PANTHER" id="PTHR10492">
    <property type="match status" value="1"/>
</dbReference>
<dbReference type="EC" id="5.6.2.3" evidence="1"/>
<keyword evidence="8" id="KW-1185">Reference proteome</keyword>
<evidence type="ECO:0000256" key="1">
    <source>
        <dbReference type="RuleBase" id="RU363044"/>
    </source>
</evidence>
<feature type="domain" description="Helitron helicase-like" evidence="5">
    <location>
        <begin position="698"/>
        <end position="879"/>
    </location>
</feature>
<evidence type="ECO:0000259" key="6">
    <source>
        <dbReference type="Pfam" id="PF21530"/>
    </source>
</evidence>
<dbReference type="GO" id="GO:0000723">
    <property type="term" value="P:telomere maintenance"/>
    <property type="evidence" value="ECO:0007669"/>
    <property type="project" value="InterPro"/>
</dbReference>
<name>A0AAV6J5S7_9ERIC</name>
<dbReference type="Proteomes" id="UP000823749">
    <property type="component" value="Chromosome 8"/>
</dbReference>
<evidence type="ECO:0000313" key="7">
    <source>
        <dbReference type="EMBL" id="KAG5536033.1"/>
    </source>
</evidence>
<dbReference type="SUPFAM" id="SSF50249">
    <property type="entry name" value="Nucleic acid-binding proteins"/>
    <property type="match status" value="2"/>
</dbReference>
<keyword evidence="1" id="KW-0547">Nucleotide-binding</keyword>
<comment type="caution">
    <text evidence="7">The sequence shown here is derived from an EMBL/GenBank/DDBJ whole genome shotgun (WGS) entry which is preliminary data.</text>
</comment>
<dbReference type="InterPro" id="IPR049163">
    <property type="entry name" value="Pif1-like_2B_dom"/>
</dbReference>
<comment type="cofactor">
    <cofactor evidence="1">
        <name>Mg(2+)</name>
        <dbReference type="ChEBI" id="CHEBI:18420"/>
    </cofactor>
</comment>
<dbReference type="InterPro" id="IPR013955">
    <property type="entry name" value="Rep_factor-A_C"/>
</dbReference>
<feature type="domain" description="DNA helicase Pif1-like 2B" evidence="6">
    <location>
        <begin position="1621"/>
        <end position="1664"/>
    </location>
</feature>
<comment type="catalytic activity">
    <reaction evidence="1">
        <text>ATP + H2O = ADP + phosphate + H(+)</text>
        <dbReference type="Rhea" id="RHEA:13065"/>
        <dbReference type="ChEBI" id="CHEBI:15377"/>
        <dbReference type="ChEBI" id="CHEBI:15378"/>
        <dbReference type="ChEBI" id="CHEBI:30616"/>
        <dbReference type="ChEBI" id="CHEBI:43474"/>
        <dbReference type="ChEBI" id="CHEBI:456216"/>
        <dbReference type="EC" id="5.6.2.3"/>
    </reaction>
</comment>
<dbReference type="PANTHER" id="PTHR10492:SF100">
    <property type="entry name" value="ATP-DEPENDENT DNA HELICASE"/>
    <property type="match status" value="1"/>
</dbReference>
<keyword evidence="1" id="KW-0347">Helicase</keyword>
<dbReference type="Pfam" id="PF21530">
    <property type="entry name" value="Pif1_2B_dom"/>
    <property type="match status" value="1"/>
</dbReference>